<keyword evidence="3" id="KW-1185">Reference proteome</keyword>
<evidence type="ECO:0000313" key="3">
    <source>
        <dbReference type="Proteomes" id="UP001202052"/>
    </source>
</evidence>
<feature type="compositionally biased region" description="Low complexity" evidence="1">
    <location>
        <begin position="253"/>
        <end position="268"/>
    </location>
</feature>
<evidence type="ECO:0000256" key="1">
    <source>
        <dbReference type="SAM" id="MobiDB-lite"/>
    </source>
</evidence>
<reference evidence="2 3" key="1">
    <citation type="submission" date="2022-05" db="EMBL/GenBank/DDBJ databases">
        <title>Genome Resource of Streptomyces lavenduligriseus GA1-1, a Strain with Broad-Spectrum Antifungal Activity against Phytopathogenic Fungi.</title>
        <authorList>
            <person name="Qi D."/>
        </authorList>
    </citation>
    <scope>NUCLEOTIDE SEQUENCE [LARGE SCALE GENOMIC DNA]</scope>
    <source>
        <strain evidence="2 3">GA1-1</strain>
    </source>
</reference>
<gene>
    <name evidence="2" type="ORF">M4438_37060</name>
</gene>
<protein>
    <submittedName>
        <fullName evidence="2">Uncharacterized protein</fullName>
    </submittedName>
</protein>
<dbReference type="Proteomes" id="UP001202052">
    <property type="component" value="Unassembled WGS sequence"/>
</dbReference>
<accession>A0ABT0P654</accession>
<feature type="non-terminal residue" evidence="2">
    <location>
        <position position="1"/>
    </location>
</feature>
<name>A0ABT0P654_9ACTN</name>
<sequence>AQDGRTTDLVRLIPWVLGEKLAGDVLYEDIARREEQVTSGHGLEPGDAASLRFRSTNPATADGQPLPPGREREVERFLDLQMMLAAYTAQPHFVPAAEAFDAATGLPPEPKARLRLTAEAVMVFHDGVPLPAVIADDEALHAHATAHFDAGHDTLFDGHPLVMGGVLLAHPDDGTDTALLLNPLLGWLIIANRMHDGRYAWAMHPVHQLDTNPGAAARVLRNYAALNALENWDTPPPIPGRARTSGKSKKNRLPAAQRRQQQLEQAARTPQARAGALLGVRVLSFTAPPHQVVAPSPPSSASRASAQYRDWRRAHWTRNTRVHLLDEHGRPSGPVYGPDAVEGVTFTRRRTRVRGTWINEHLPPRPGRAPVYAVDPQLARTAPDRLDRDRP</sequence>
<comment type="caution">
    <text evidence="2">The sequence shown here is derived from an EMBL/GenBank/DDBJ whole genome shotgun (WGS) entry which is preliminary data.</text>
</comment>
<evidence type="ECO:0000313" key="2">
    <source>
        <dbReference type="EMBL" id="MCL3999036.1"/>
    </source>
</evidence>
<proteinExistence type="predicted"/>
<feature type="region of interest" description="Disordered" evidence="1">
    <location>
        <begin position="231"/>
        <end position="270"/>
    </location>
</feature>
<feature type="region of interest" description="Disordered" evidence="1">
    <location>
        <begin position="359"/>
        <end position="391"/>
    </location>
</feature>
<organism evidence="2 3">
    <name type="scientific">Streptomyces lavenduligriseus</name>
    <dbReference type="NCBI Taxonomy" id="67315"/>
    <lineage>
        <taxon>Bacteria</taxon>
        <taxon>Bacillati</taxon>
        <taxon>Actinomycetota</taxon>
        <taxon>Actinomycetes</taxon>
        <taxon>Kitasatosporales</taxon>
        <taxon>Streptomycetaceae</taxon>
        <taxon>Streptomyces</taxon>
    </lineage>
</organism>
<feature type="compositionally biased region" description="Basic and acidic residues" evidence="1">
    <location>
        <begin position="382"/>
        <end position="391"/>
    </location>
</feature>
<dbReference type="EMBL" id="JAMCCK010000118">
    <property type="protein sequence ID" value="MCL3999036.1"/>
    <property type="molecule type" value="Genomic_DNA"/>
</dbReference>